<feature type="transmembrane region" description="Helical" evidence="8">
    <location>
        <begin position="269"/>
        <end position="290"/>
    </location>
</feature>
<dbReference type="RefSeq" id="WP_071720529.1">
    <property type="nucleotide sequence ID" value="NZ_CBCSHB010000020.1"/>
</dbReference>
<name>A0A1J9VC08_9BACI</name>
<protein>
    <recommendedName>
        <fullName evidence="2">histidine kinase</fullName>
        <ecNumber evidence="2">2.7.13.3</ecNumber>
    </recommendedName>
</protein>
<dbReference type="GO" id="GO:0004673">
    <property type="term" value="F:protein histidine kinase activity"/>
    <property type="evidence" value="ECO:0007669"/>
    <property type="project" value="UniProtKB-EC"/>
</dbReference>
<sequence>MKKYYEQKQILILINQLCMIIFLCYEFSTNTIAGTAKLLPLMLITIMSIYGAYISFVNLKNNNTLSQFSNLIFFSSWQFLLTLHEEPIFQTLSMLLSVLILYQIVQFLLLFFFQNSTYDYKKEKDWILQIICLLTLVANLISDRIFAILYSFQWLISFSCIIFLFLQHRKRINFVFKSEKKHLLKSVTVLIFPFISYAVFFAERPEYLSNLGWYIIILLPLFSIHAIAFKNHISMRKYFLLKKNKIALMFLCFLIFISSLGVLFKFNMITYFIIIHTIIWFIELYFTLLFQDTKNTISNLNTEELKTLPKNTYVHNLIQIAKEEKLKSSFSDYLHDEILQDILAVKNMMNKSSKKEIHEMIVETLDNLNHSIRMQMQEYHPTLLKTLTLKENYSNLLEMIQQKYKMKNIDISFKCNEDLFLVEPYHLVVYRILKELVTNAFKHSQCSKLMLNLTQENDEIKLVVKDNGKGLSPTQTSMLIEHRGLNSIKEQLFLLNGKMTISDCAPSGLCITILIPMKGDDSYKHFINR</sequence>
<reference evidence="10 11" key="1">
    <citation type="submission" date="2016-06" db="EMBL/GenBank/DDBJ databases">
        <title>First insights into the genetic diversity and population structure of in the Bacillus cereus group bacteria from diverse marine environments.</title>
        <authorList>
            <person name="Liu Y."/>
            <person name="Lai Q."/>
            <person name="Shao Z."/>
        </authorList>
    </citation>
    <scope>NUCLEOTIDE SEQUENCE [LARGE SCALE GENOMIC DNA]</scope>
    <source>
        <strain evidence="10 11">NH24A2</strain>
    </source>
</reference>
<feature type="transmembrane region" description="Helical" evidence="8">
    <location>
        <begin position="90"/>
        <end position="113"/>
    </location>
</feature>
<dbReference type="InterPro" id="IPR003594">
    <property type="entry name" value="HATPase_dom"/>
</dbReference>
<comment type="caution">
    <text evidence="10">The sequence shown here is derived from an EMBL/GenBank/DDBJ whole genome shotgun (WGS) entry which is preliminary data.</text>
</comment>
<dbReference type="InterPro" id="IPR036890">
    <property type="entry name" value="HATPase_C_sf"/>
</dbReference>
<feature type="transmembrane region" description="Helical" evidence="8">
    <location>
        <begin position="147"/>
        <end position="166"/>
    </location>
</feature>
<dbReference type="GO" id="GO:0000160">
    <property type="term" value="P:phosphorelay signal transduction system"/>
    <property type="evidence" value="ECO:0007669"/>
    <property type="project" value="UniProtKB-KW"/>
</dbReference>
<dbReference type="InterPro" id="IPR005467">
    <property type="entry name" value="His_kinase_dom"/>
</dbReference>
<dbReference type="GeneID" id="87594567"/>
<organism evidence="10 11">
    <name type="scientific">Bacillus paramycoides</name>
    <dbReference type="NCBI Taxonomy" id="2026194"/>
    <lineage>
        <taxon>Bacteria</taxon>
        <taxon>Bacillati</taxon>
        <taxon>Bacillota</taxon>
        <taxon>Bacilli</taxon>
        <taxon>Bacillales</taxon>
        <taxon>Bacillaceae</taxon>
        <taxon>Bacillus</taxon>
        <taxon>Bacillus cereus group</taxon>
    </lineage>
</organism>
<evidence type="ECO:0000256" key="5">
    <source>
        <dbReference type="ARBA" id="ARBA00022777"/>
    </source>
</evidence>
<dbReference type="EC" id="2.7.13.3" evidence="2"/>
<dbReference type="PANTHER" id="PTHR24421:SF10">
    <property type="entry name" value="NITRATE_NITRITE SENSOR PROTEIN NARQ"/>
    <property type="match status" value="1"/>
</dbReference>
<evidence type="ECO:0000313" key="11">
    <source>
        <dbReference type="Proteomes" id="UP000182788"/>
    </source>
</evidence>
<dbReference type="GO" id="GO:0005524">
    <property type="term" value="F:ATP binding"/>
    <property type="evidence" value="ECO:0007669"/>
    <property type="project" value="UniProtKB-KW"/>
</dbReference>
<evidence type="ECO:0000256" key="8">
    <source>
        <dbReference type="SAM" id="Phobius"/>
    </source>
</evidence>
<keyword evidence="3" id="KW-0808">Transferase</keyword>
<feature type="transmembrane region" description="Helical" evidence="8">
    <location>
        <begin position="68"/>
        <end position="84"/>
    </location>
</feature>
<keyword evidence="7" id="KW-0902">Two-component regulatory system</keyword>
<keyword evidence="8" id="KW-0472">Membrane</keyword>
<evidence type="ECO:0000259" key="9">
    <source>
        <dbReference type="PROSITE" id="PS50109"/>
    </source>
</evidence>
<keyword evidence="4" id="KW-0547">Nucleotide-binding</keyword>
<feature type="transmembrane region" description="Helical" evidence="8">
    <location>
        <begin position="211"/>
        <end position="233"/>
    </location>
</feature>
<dbReference type="PROSITE" id="PS50109">
    <property type="entry name" value="HIS_KIN"/>
    <property type="match status" value="1"/>
</dbReference>
<evidence type="ECO:0000313" key="10">
    <source>
        <dbReference type="EMBL" id="OJD74007.1"/>
    </source>
</evidence>
<proteinExistence type="predicted"/>
<evidence type="ECO:0000256" key="4">
    <source>
        <dbReference type="ARBA" id="ARBA00022741"/>
    </source>
</evidence>
<feature type="transmembrane region" description="Helical" evidence="8">
    <location>
        <begin position="187"/>
        <end position="205"/>
    </location>
</feature>
<dbReference type="CDD" id="cd16917">
    <property type="entry name" value="HATPase_UhpB-NarQ-NarX-like"/>
    <property type="match status" value="1"/>
</dbReference>
<evidence type="ECO:0000256" key="7">
    <source>
        <dbReference type="ARBA" id="ARBA00023012"/>
    </source>
</evidence>
<dbReference type="Gene3D" id="3.30.565.10">
    <property type="entry name" value="Histidine kinase-like ATPase, C-terminal domain"/>
    <property type="match status" value="1"/>
</dbReference>
<keyword evidence="5" id="KW-0418">Kinase</keyword>
<comment type="catalytic activity">
    <reaction evidence="1">
        <text>ATP + protein L-histidine = ADP + protein N-phospho-L-histidine.</text>
        <dbReference type="EC" id="2.7.13.3"/>
    </reaction>
</comment>
<keyword evidence="6" id="KW-0067">ATP-binding</keyword>
<dbReference type="AlphaFoldDB" id="A0A1J9VC08"/>
<dbReference type="InterPro" id="IPR050482">
    <property type="entry name" value="Sensor_HK_TwoCompSys"/>
</dbReference>
<evidence type="ECO:0000256" key="6">
    <source>
        <dbReference type="ARBA" id="ARBA00022840"/>
    </source>
</evidence>
<dbReference type="Pfam" id="PF02518">
    <property type="entry name" value="HATPase_c"/>
    <property type="match status" value="1"/>
</dbReference>
<feature type="transmembrane region" description="Helical" evidence="8">
    <location>
        <begin position="125"/>
        <end position="141"/>
    </location>
</feature>
<feature type="domain" description="Histidine kinase" evidence="9">
    <location>
        <begin position="333"/>
        <end position="519"/>
    </location>
</feature>
<evidence type="ECO:0000256" key="3">
    <source>
        <dbReference type="ARBA" id="ARBA00022679"/>
    </source>
</evidence>
<dbReference type="PANTHER" id="PTHR24421">
    <property type="entry name" value="NITRATE/NITRITE SENSOR PROTEIN NARX-RELATED"/>
    <property type="match status" value="1"/>
</dbReference>
<dbReference type="SUPFAM" id="SSF55874">
    <property type="entry name" value="ATPase domain of HSP90 chaperone/DNA topoisomerase II/histidine kinase"/>
    <property type="match status" value="1"/>
</dbReference>
<gene>
    <name evidence="10" type="ORF">BAU28_18520</name>
</gene>
<dbReference type="Proteomes" id="UP000182788">
    <property type="component" value="Unassembled WGS sequence"/>
</dbReference>
<feature type="transmembrane region" description="Helical" evidence="8">
    <location>
        <begin position="38"/>
        <end position="56"/>
    </location>
</feature>
<feature type="transmembrane region" description="Helical" evidence="8">
    <location>
        <begin position="12"/>
        <end position="32"/>
    </location>
</feature>
<dbReference type="EMBL" id="MAOI01000121">
    <property type="protein sequence ID" value="OJD74007.1"/>
    <property type="molecule type" value="Genomic_DNA"/>
</dbReference>
<keyword evidence="8" id="KW-0812">Transmembrane</keyword>
<evidence type="ECO:0000256" key="2">
    <source>
        <dbReference type="ARBA" id="ARBA00012438"/>
    </source>
</evidence>
<keyword evidence="8" id="KW-1133">Transmembrane helix</keyword>
<evidence type="ECO:0000256" key="1">
    <source>
        <dbReference type="ARBA" id="ARBA00000085"/>
    </source>
</evidence>
<accession>A0A1J9VC08</accession>
<feature type="transmembrane region" description="Helical" evidence="8">
    <location>
        <begin position="245"/>
        <end position="263"/>
    </location>
</feature>